<sequence length="406" mass="45655">MGKLTSKTVESLARASDAGKTNDGDGLYFQVAKGGSASWIFRYKQQGKSREMGLGSYPAVSLGQARLLAAEQRRILASGADPLAARDEEREAKRRAEQLAAARKRTFEDLAAAHVQAHGEGWSEKWRSGWLRKLQLHVFPEIGRLSADSIQTEHVLNVLRPIWTTKTRTADEVRGQIEQILDAAKAHGLRQGDNPARWRGHLENLLSKAEKKKARQRTHFTAMHWSDLPKLMAKLNQAPSRDTAAARLLIITGARTHMVRFAQWSEIDLDTGTWVLPAERMKMRKEFSIPLCGPAVDLLRDLKRTDSPFLFPGQGKSGVMHPNALRNLLHELGHADVTRHGFRSTFRDWASECTSFPREVCELALAHDERSGTEAAYSRSDFLEKRRQLMNEWAAYCNSEINTPTS</sequence>
<evidence type="ECO:0000256" key="2">
    <source>
        <dbReference type="ARBA" id="ARBA00022908"/>
    </source>
</evidence>
<evidence type="ECO:0000259" key="5">
    <source>
        <dbReference type="PROSITE" id="PS51898"/>
    </source>
</evidence>
<comment type="caution">
    <text evidence="6">The sequence shown here is derived from an EMBL/GenBank/DDBJ whole genome shotgun (WGS) entry which is preliminary data.</text>
</comment>
<comment type="similarity">
    <text evidence="1">Belongs to the 'phage' integrase family.</text>
</comment>
<proteinExistence type="inferred from homology"/>
<dbReference type="InterPro" id="IPR010998">
    <property type="entry name" value="Integrase_recombinase_N"/>
</dbReference>
<dbReference type="Pfam" id="PF22022">
    <property type="entry name" value="Phage_int_M"/>
    <property type="match status" value="1"/>
</dbReference>
<keyword evidence="2" id="KW-0229">DNA integration</keyword>
<dbReference type="InterPro" id="IPR002104">
    <property type="entry name" value="Integrase_catalytic"/>
</dbReference>
<evidence type="ECO:0000313" key="7">
    <source>
        <dbReference type="Proteomes" id="UP000198145"/>
    </source>
</evidence>
<keyword evidence="3" id="KW-0238">DNA-binding</keyword>
<dbReference type="InterPro" id="IPR011010">
    <property type="entry name" value="DNA_brk_join_enz"/>
</dbReference>
<accession>A0A246FCK2</accession>
<protein>
    <submittedName>
        <fullName evidence="6">Integrase</fullName>
    </submittedName>
</protein>
<dbReference type="Gene3D" id="1.10.150.130">
    <property type="match status" value="1"/>
</dbReference>
<evidence type="ECO:0000256" key="3">
    <source>
        <dbReference type="ARBA" id="ARBA00023125"/>
    </source>
</evidence>
<evidence type="ECO:0000313" key="6">
    <source>
        <dbReference type="EMBL" id="OWP52048.1"/>
    </source>
</evidence>
<dbReference type="InterPro" id="IPR025166">
    <property type="entry name" value="Integrase_DNA_bind_dom"/>
</dbReference>
<keyword evidence="4" id="KW-0233">DNA recombination</keyword>
<dbReference type="GO" id="GO:0003677">
    <property type="term" value="F:DNA binding"/>
    <property type="evidence" value="ECO:0007669"/>
    <property type="project" value="UniProtKB-KW"/>
</dbReference>
<dbReference type="SUPFAM" id="SSF56349">
    <property type="entry name" value="DNA breaking-rejoining enzymes"/>
    <property type="match status" value="1"/>
</dbReference>
<dbReference type="GO" id="GO:0015074">
    <property type="term" value="P:DNA integration"/>
    <property type="evidence" value="ECO:0007669"/>
    <property type="project" value="UniProtKB-KW"/>
</dbReference>
<evidence type="ECO:0000256" key="1">
    <source>
        <dbReference type="ARBA" id="ARBA00008857"/>
    </source>
</evidence>
<dbReference type="EMBL" id="NJBA01000002">
    <property type="protein sequence ID" value="OWP52048.1"/>
    <property type="molecule type" value="Genomic_DNA"/>
</dbReference>
<organism evidence="6 7">
    <name type="scientific">Pseudomonas nitroreducens</name>
    <dbReference type="NCBI Taxonomy" id="46680"/>
    <lineage>
        <taxon>Bacteria</taxon>
        <taxon>Pseudomonadati</taxon>
        <taxon>Pseudomonadota</taxon>
        <taxon>Gammaproteobacteria</taxon>
        <taxon>Pseudomonadales</taxon>
        <taxon>Pseudomonadaceae</taxon>
        <taxon>Pseudomonas</taxon>
    </lineage>
</organism>
<dbReference type="InterPro" id="IPR050808">
    <property type="entry name" value="Phage_Integrase"/>
</dbReference>
<dbReference type="PANTHER" id="PTHR30629:SF2">
    <property type="entry name" value="PROPHAGE INTEGRASE INTS-RELATED"/>
    <property type="match status" value="1"/>
</dbReference>
<dbReference type="Gene3D" id="3.30.160.390">
    <property type="entry name" value="Integrase, DNA-binding domain"/>
    <property type="match status" value="1"/>
</dbReference>
<name>A0A246FCK2_PSENT</name>
<gene>
    <name evidence="6" type="ORF">CEG18_07275</name>
</gene>
<dbReference type="PROSITE" id="PS51898">
    <property type="entry name" value="TYR_RECOMBINASE"/>
    <property type="match status" value="1"/>
</dbReference>
<dbReference type="GO" id="GO:0006310">
    <property type="term" value="P:DNA recombination"/>
    <property type="evidence" value="ECO:0007669"/>
    <property type="project" value="UniProtKB-KW"/>
</dbReference>
<dbReference type="CDD" id="cd00801">
    <property type="entry name" value="INT_P4_C"/>
    <property type="match status" value="1"/>
</dbReference>
<dbReference type="InterPro" id="IPR013762">
    <property type="entry name" value="Integrase-like_cat_sf"/>
</dbReference>
<reference evidence="6 7" key="1">
    <citation type="submission" date="2017-06" db="EMBL/GenBank/DDBJ databases">
        <title>Draft genome of Pseudomonas nitroreducens DF05.</title>
        <authorList>
            <person name="Iyer R."/>
        </authorList>
    </citation>
    <scope>NUCLEOTIDE SEQUENCE [LARGE SCALE GENOMIC DNA]</scope>
    <source>
        <strain evidence="6 7">DF05</strain>
    </source>
</reference>
<dbReference type="Pfam" id="PF00589">
    <property type="entry name" value="Phage_integrase"/>
    <property type="match status" value="1"/>
</dbReference>
<dbReference type="PANTHER" id="PTHR30629">
    <property type="entry name" value="PROPHAGE INTEGRASE"/>
    <property type="match status" value="1"/>
</dbReference>
<evidence type="ECO:0000256" key="4">
    <source>
        <dbReference type="ARBA" id="ARBA00023172"/>
    </source>
</evidence>
<dbReference type="Gene3D" id="1.10.443.10">
    <property type="entry name" value="Intergrase catalytic core"/>
    <property type="match status" value="1"/>
</dbReference>
<dbReference type="Proteomes" id="UP000198145">
    <property type="component" value="Unassembled WGS sequence"/>
</dbReference>
<dbReference type="RefSeq" id="WP_088416892.1">
    <property type="nucleotide sequence ID" value="NZ_NJBA01000002.1"/>
</dbReference>
<dbReference type="AlphaFoldDB" id="A0A246FCK2"/>
<dbReference type="InterPro" id="IPR053876">
    <property type="entry name" value="Phage_int_M"/>
</dbReference>
<dbReference type="InterPro" id="IPR038488">
    <property type="entry name" value="Integrase_DNA-bd_sf"/>
</dbReference>
<feature type="domain" description="Tyr recombinase" evidence="5">
    <location>
        <begin position="215"/>
        <end position="390"/>
    </location>
</feature>
<dbReference type="Pfam" id="PF13356">
    <property type="entry name" value="Arm-DNA-bind_3"/>
    <property type="match status" value="1"/>
</dbReference>